<dbReference type="SUPFAM" id="SSF55874">
    <property type="entry name" value="ATPase domain of HSP90 chaperone/DNA topoisomerase II/histidine kinase"/>
    <property type="match status" value="1"/>
</dbReference>
<keyword evidence="9" id="KW-0812">Transmembrane</keyword>
<keyword evidence="3" id="KW-0597">Phosphoprotein</keyword>
<dbReference type="Gene3D" id="3.30.565.10">
    <property type="entry name" value="Histidine kinase-like ATPase, C-terminal domain"/>
    <property type="match status" value="1"/>
</dbReference>
<dbReference type="SMART" id="SM00387">
    <property type="entry name" value="HATPase_c"/>
    <property type="match status" value="1"/>
</dbReference>
<comment type="caution">
    <text evidence="11">The sequence shown here is derived from an EMBL/GenBank/DDBJ whole genome shotgun (WGS) entry which is preliminary data.</text>
</comment>
<dbReference type="Gene3D" id="1.10.287.130">
    <property type="match status" value="1"/>
</dbReference>
<dbReference type="Proteomes" id="UP001500866">
    <property type="component" value="Unassembled WGS sequence"/>
</dbReference>
<keyword evidence="8" id="KW-0902">Two-component regulatory system</keyword>
<keyword evidence="7" id="KW-0067">ATP-binding</keyword>
<keyword evidence="4" id="KW-0808">Transferase</keyword>
<feature type="domain" description="Histidine kinase" evidence="10">
    <location>
        <begin position="241"/>
        <end position="451"/>
    </location>
</feature>
<dbReference type="RefSeq" id="WP_343810533.1">
    <property type="nucleotide sequence ID" value="NZ_BAAADS010000006.1"/>
</dbReference>
<feature type="transmembrane region" description="Helical" evidence="9">
    <location>
        <begin position="87"/>
        <end position="105"/>
    </location>
</feature>
<feature type="transmembrane region" description="Helical" evidence="9">
    <location>
        <begin position="135"/>
        <end position="155"/>
    </location>
</feature>
<dbReference type="InterPro" id="IPR005467">
    <property type="entry name" value="His_kinase_dom"/>
</dbReference>
<feature type="transmembrane region" description="Helical" evidence="9">
    <location>
        <begin position="167"/>
        <end position="187"/>
    </location>
</feature>
<dbReference type="EC" id="2.7.13.3" evidence="2"/>
<dbReference type="PROSITE" id="PS50109">
    <property type="entry name" value="HIS_KIN"/>
    <property type="match status" value="1"/>
</dbReference>
<dbReference type="PANTHER" id="PTHR43065">
    <property type="entry name" value="SENSOR HISTIDINE KINASE"/>
    <property type="match status" value="1"/>
</dbReference>
<dbReference type="PRINTS" id="PR00344">
    <property type="entry name" value="BCTRLSENSOR"/>
</dbReference>
<comment type="catalytic activity">
    <reaction evidence="1">
        <text>ATP + protein L-histidine = ADP + protein N-phospho-L-histidine.</text>
        <dbReference type="EC" id="2.7.13.3"/>
    </reaction>
</comment>
<dbReference type="Pfam" id="PF02518">
    <property type="entry name" value="HATPase_c"/>
    <property type="match status" value="1"/>
</dbReference>
<dbReference type="InterPro" id="IPR004358">
    <property type="entry name" value="Sig_transdc_His_kin-like_C"/>
</dbReference>
<gene>
    <name evidence="11" type="ORF">GCM10009001_08060</name>
</gene>
<evidence type="ECO:0000313" key="11">
    <source>
        <dbReference type="EMBL" id="GAA0594361.1"/>
    </source>
</evidence>
<evidence type="ECO:0000256" key="9">
    <source>
        <dbReference type="SAM" id="Phobius"/>
    </source>
</evidence>
<feature type="transmembrane region" description="Helical" evidence="9">
    <location>
        <begin position="193"/>
        <end position="212"/>
    </location>
</feature>
<feature type="transmembrane region" description="Helical" evidence="9">
    <location>
        <begin position="12"/>
        <end position="31"/>
    </location>
</feature>
<protein>
    <recommendedName>
        <fullName evidence="2">histidine kinase</fullName>
        <ecNumber evidence="2">2.7.13.3</ecNumber>
    </recommendedName>
</protein>
<dbReference type="InterPro" id="IPR036890">
    <property type="entry name" value="HATPase_C_sf"/>
</dbReference>
<dbReference type="CDD" id="cd00082">
    <property type="entry name" value="HisKA"/>
    <property type="match status" value="1"/>
</dbReference>
<keyword evidence="9" id="KW-1133">Transmembrane helix</keyword>
<evidence type="ECO:0000313" key="12">
    <source>
        <dbReference type="Proteomes" id="UP001500866"/>
    </source>
</evidence>
<keyword evidence="12" id="KW-1185">Reference proteome</keyword>
<feature type="transmembrane region" description="Helical" evidence="9">
    <location>
        <begin position="46"/>
        <end position="66"/>
    </location>
</feature>
<proteinExistence type="predicted"/>
<evidence type="ECO:0000256" key="6">
    <source>
        <dbReference type="ARBA" id="ARBA00022777"/>
    </source>
</evidence>
<evidence type="ECO:0000256" key="4">
    <source>
        <dbReference type="ARBA" id="ARBA00022679"/>
    </source>
</evidence>
<reference evidence="11 12" key="1">
    <citation type="journal article" date="2019" name="Int. J. Syst. Evol. Microbiol.">
        <title>The Global Catalogue of Microorganisms (GCM) 10K type strain sequencing project: providing services to taxonomists for standard genome sequencing and annotation.</title>
        <authorList>
            <consortium name="The Broad Institute Genomics Platform"/>
            <consortium name="The Broad Institute Genome Sequencing Center for Infectious Disease"/>
            <person name="Wu L."/>
            <person name="Ma J."/>
        </authorList>
    </citation>
    <scope>NUCLEOTIDE SEQUENCE [LARGE SCALE GENOMIC DNA]</scope>
    <source>
        <strain evidence="11 12">JCM 15395</strain>
    </source>
</reference>
<keyword evidence="5" id="KW-0547">Nucleotide-binding</keyword>
<dbReference type="InterPro" id="IPR003661">
    <property type="entry name" value="HisK_dim/P_dom"/>
</dbReference>
<evidence type="ECO:0000259" key="10">
    <source>
        <dbReference type="PROSITE" id="PS50109"/>
    </source>
</evidence>
<keyword evidence="6" id="KW-0418">Kinase</keyword>
<evidence type="ECO:0000256" key="2">
    <source>
        <dbReference type="ARBA" id="ARBA00012438"/>
    </source>
</evidence>
<evidence type="ECO:0000256" key="5">
    <source>
        <dbReference type="ARBA" id="ARBA00022741"/>
    </source>
</evidence>
<evidence type="ECO:0000256" key="8">
    <source>
        <dbReference type="ARBA" id="ARBA00023012"/>
    </source>
</evidence>
<dbReference type="InterPro" id="IPR003594">
    <property type="entry name" value="HATPase_dom"/>
</dbReference>
<evidence type="ECO:0000256" key="1">
    <source>
        <dbReference type="ARBA" id="ARBA00000085"/>
    </source>
</evidence>
<sequence length="456" mass="51778">MIYKESKVSSVLFIYMALITIWQFNVGILYFGNVLPENVVLFLFKLFRAGPTLSIIVVFYLTYIFIKDQPAMLKESSGLTKTLLKLFNKKALVFFSIWSGIIYLINWTNMGIKGLRLQDTNSTTFIHFPEYGPLAWLYIVHMSSFIVFLLVVYVVSQKIANQNFKAFLKGFCLHSFIWLIVPGFLNFSPETGAIPSSIGVVIFSAAIVHEFIKLSTNLKENYYQLMERQKKLDYTGNLAGSLIHEVKNTNEIIKGFSKSLNNSETMTEQNKGSLEMIQKSSEHLGKLVNNYKGYMKSSDQVMKKEDLESIIGQAMDFSSAMGKENNVEMEFVNPFKQLTVYVNRTNLEQVFINLIKNSIEAMPDDREKKEITISTGIDNGMIIIHLLDTGKGINPENWQSVFDPFISFGDRGMGMGLPFVKKTIIEHLGNIEIIDSSPKGTHFRIELPLNGALNMN</sequence>
<dbReference type="PANTHER" id="PTHR43065:SF10">
    <property type="entry name" value="PEROXIDE STRESS-ACTIVATED HISTIDINE KINASE MAK3"/>
    <property type="match status" value="1"/>
</dbReference>
<organism evidence="11 12">
    <name type="scientific">Virgibacillus siamensis</name>
    <dbReference type="NCBI Taxonomy" id="480071"/>
    <lineage>
        <taxon>Bacteria</taxon>
        <taxon>Bacillati</taxon>
        <taxon>Bacillota</taxon>
        <taxon>Bacilli</taxon>
        <taxon>Bacillales</taxon>
        <taxon>Bacillaceae</taxon>
        <taxon>Virgibacillus</taxon>
    </lineage>
</organism>
<accession>A0ABN1FNC4</accession>
<dbReference type="EMBL" id="BAAADS010000006">
    <property type="protein sequence ID" value="GAA0594361.1"/>
    <property type="molecule type" value="Genomic_DNA"/>
</dbReference>
<evidence type="ECO:0000256" key="3">
    <source>
        <dbReference type="ARBA" id="ARBA00022553"/>
    </source>
</evidence>
<name>A0ABN1FNC4_9BACI</name>
<evidence type="ECO:0000256" key="7">
    <source>
        <dbReference type="ARBA" id="ARBA00022840"/>
    </source>
</evidence>
<keyword evidence="9" id="KW-0472">Membrane</keyword>